<feature type="transmembrane region" description="Helical" evidence="6">
    <location>
        <begin position="239"/>
        <end position="261"/>
    </location>
</feature>
<comment type="subcellular location">
    <subcellularLocation>
        <location evidence="1">Cell membrane</location>
        <topology evidence="1">Multi-pass membrane protein</topology>
    </subcellularLocation>
</comment>
<keyword evidence="5 6" id="KW-0472">Membrane</keyword>
<feature type="transmembrane region" description="Helical" evidence="6">
    <location>
        <begin position="137"/>
        <end position="158"/>
    </location>
</feature>
<feature type="transmembrane region" description="Helical" evidence="6">
    <location>
        <begin position="204"/>
        <end position="227"/>
    </location>
</feature>
<proteinExistence type="predicted"/>
<dbReference type="PANTHER" id="PTHR30213">
    <property type="entry name" value="INNER MEMBRANE PROTEIN YHJD"/>
    <property type="match status" value="1"/>
</dbReference>
<evidence type="ECO:0000256" key="1">
    <source>
        <dbReference type="ARBA" id="ARBA00004651"/>
    </source>
</evidence>
<keyword evidence="3 6" id="KW-0812">Transmembrane</keyword>
<reference evidence="7 8" key="1">
    <citation type="submission" date="2017-10" db="EMBL/GenBank/DDBJ databases">
        <title>Comparative genomics between pathogenic Norcardia.</title>
        <authorList>
            <person name="Zeng L."/>
        </authorList>
    </citation>
    <scope>NUCLEOTIDE SEQUENCE [LARGE SCALE GENOMIC DNA]</scope>
    <source>
        <strain evidence="7 8">NC_YFY_NT001</strain>
    </source>
</reference>
<feature type="transmembrane region" description="Helical" evidence="6">
    <location>
        <begin position="170"/>
        <end position="192"/>
    </location>
</feature>
<evidence type="ECO:0000313" key="8">
    <source>
        <dbReference type="Proteomes" id="UP000221961"/>
    </source>
</evidence>
<evidence type="ECO:0000256" key="6">
    <source>
        <dbReference type="SAM" id="Phobius"/>
    </source>
</evidence>
<gene>
    <name evidence="7" type="ORF">CRH09_32265</name>
</gene>
<protein>
    <submittedName>
        <fullName evidence="7">Ribonuclease BN</fullName>
    </submittedName>
</protein>
<sequence>MIARVDRLQRRHRGLGFPLAVIYKFVDDQGGYLAALITYYAFVSLFPLLLILTTVLGVILGTRPHLQQRILDSAVSQFPVIGDQLGHPERLSGGAVGLTIGIGAAVFGGLGVSVAVQNAMNVAWSVPLNRRPDPIVVRLRGLLGLATLGPLMLGSTVMSQIGATWHVGFGFTWLLTLVSVAFNAVVFTMVFRWAPVRSLRRREVAPGAIAAAVAWQLLQQFGSLYVVRVVRHASNTNGMFAVVLGLLGFLYLASFAIVLCAEINVVRIDKLYPRALLTPFTENVDLTHGDRRTYTDQAQAQRNKDFEDITVTFDQPPER</sequence>
<dbReference type="AlphaFoldDB" id="A0A291RRK6"/>
<evidence type="ECO:0000256" key="3">
    <source>
        <dbReference type="ARBA" id="ARBA00022692"/>
    </source>
</evidence>
<organism evidence="7 8">
    <name type="scientific">Nocardia terpenica</name>
    <dbReference type="NCBI Taxonomy" id="455432"/>
    <lineage>
        <taxon>Bacteria</taxon>
        <taxon>Bacillati</taxon>
        <taxon>Actinomycetota</taxon>
        <taxon>Actinomycetes</taxon>
        <taxon>Mycobacteriales</taxon>
        <taxon>Nocardiaceae</taxon>
        <taxon>Nocardia</taxon>
    </lineage>
</organism>
<dbReference type="EMBL" id="CP023778">
    <property type="protein sequence ID" value="ATL70166.1"/>
    <property type="molecule type" value="Genomic_DNA"/>
</dbReference>
<feature type="transmembrane region" description="Helical" evidence="6">
    <location>
        <begin position="32"/>
        <end position="60"/>
    </location>
</feature>
<dbReference type="KEGG" id="ntp:CRH09_32265"/>
<dbReference type="PANTHER" id="PTHR30213:SF1">
    <property type="entry name" value="INNER MEMBRANE PROTEIN YHJD"/>
    <property type="match status" value="1"/>
</dbReference>
<keyword evidence="2" id="KW-1003">Cell membrane</keyword>
<evidence type="ECO:0000256" key="4">
    <source>
        <dbReference type="ARBA" id="ARBA00022989"/>
    </source>
</evidence>
<evidence type="ECO:0000313" key="7">
    <source>
        <dbReference type="EMBL" id="ATL70166.1"/>
    </source>
</evidence>
<keyword evidence="4 6" id="KW-1133">Transmembrane helix</keyword>
<evidence type="ECO:0000256" key="5">
    <source>
        <dbReference type="ARBA" id="ARBA00023136"/>
    </source>
</evidence>
<accession>A0A291RRK6</accession>
<feature type="transmembrane region" description="Helical" evidence="6">
    <location>
        <begin position="95"/>
        <end position="116"/>
    </location>
</feature>
<evidence type="ECO:0000256" key="2">
    <source>
        <dbReference type="ARBA" id="ARBA00022475"/>
    </source>
</evidence>
<dbReference type="Proteomes" id="UP000221961">
    <property type="component" value="Chromosome"/>
</dbReference>
<dbReference type="GeneID" id="88361949"/>
<dbReference type="GO" id="GO:0005886">
    <property type="term" value="C:plasma membrane"/>
    <property type="evidence" value="ECO:0007669"/>
    <property type="project" value="UniProtKB-SubCell"/>
</dbReference>
<name>A0A291RRK6_9NOCA</name>
<dbReference type="RefSeq" id="WP_098697156.1">
    <property type="nucleotide sequence ID" value="NZ_CP023778.1"/>
</dbReference>
<dbReference type="InterPro" id="IPR017039">
    <property type="entry name" value="Virul_fac_BrkB"/>
</dbReference>
<dbReference type="Pfam" id="PF03631">
    <property type="entry name" value="Virul_fac_BrkB"/>
    <property type="match status" value="1"/>
</dbReference>